<sequence length="346" mass="36296">MASHRLKLPFRGALAATTVAAVTVGLGATPAGAAPDQPGNASEAAKQLREVGRQAEAVTEEYKKAEDDHAQRQADLERARADTAQAVQVADEARAEEERFRGQVDELTGAAYQGAKMNELSALMVSESPNEFLDRASALDALGKDNKDAVEALSSATHEAESAEKRAGDARARATEAEAESARIQDEIGGKKAAMDAQVAEVKETYNSLSQQEQESLSSSSSVGALAGSGKAIQAVNAALSKQGSPYVFGAKGPSQFDCSGLVQYAYEQAGVELPGSTKSQISEGEQVSQSEMKPGDVIFFYSSGSHNGIYIGGGKMVHAPTEGQTVTVEEVKYMGEVNSVRRFAG</sequence>
<keyword evidence="2" id="KW-0645">Protease</keyword>
<dbReference type="KEGG" id="sace:GIY23_00885"/>
<dbReference type="InterPro" id="IPR051794">
    <property type="entry name" value="PG_Endopeptidase_C40"/>
</dbReference>
<evidence type="ECO:0000259" key="7">
    <source>
        <dbReference type="PROSITE" id="PS51935"/>
    </source>
</evidence>
<name>A0A5Q3Q9P1_9PSEU</name>
<evidence type="ECO:0000256" key="6">
    <source>
        <dbReference type="SAM" id="SignalP"/>
    </source>
</evidence>
<feature type="compositionally biased region" description="Basic and acidic residues" evidence="5">
    <location>
        <begin position="158"/>
        <end position="190"/>
    </location>
</feature>
<feature type="chain" id="PRO_5024455762" evidence="6">
    <location>
        <begin position="34"/>
        <end position="346"/>
    </location>
</feature>
<dbReference type="AlphaFoldDB" id="A0A5Q3Q9P1"/>
<dbReference type="GO" id="GO:0006508">
    <property type="term" value="P:proteolysis"/>
    <property type="evidence" value="ECO:0007669"/>
    <property type="project" value="UniProtKB-KW"/>
</dbReference>
<feature type="region of interest" description="Disordered" evidence="5">
    <location>
        <begin position="154"/>
        <end position="190"/>
    </location>
</feature>
<comment type="similarity">
    <text evidence="1">Belongs to the peptidase C40 family.</text>
</comment>
<dbReference type="PROSITE" id="PS51935">
    <property type="entry name" value="NLPC_P60"/>
    <property type="match status" value="1"/>
</dbReference>
<feature type="region of interest" description="Disordered" evidence="5">
    <location>
        <begin position="28"/>
        <end position="85"/>
    </location>
</feature>
<keyword evidence="3 8" id="KW-0378">Hydrolase</keyword>
<feature type="compositionally biased region" description="Basic and acidic residues" evidence="5">
    <location>
        <begin position="60"/>
        <end position="81"/>
    </location>
</feature>
<dbReference type="RefSeq" id="WP_154074918.1">
    <property type="nucleotide sequence ID" value="NZ_CP045929.1"/>
</dbReference>
<evidence type="ECO:0000256" key="5">
    <source>
        <dbReference type="SAM" id="MobiDB-lite"/>
    </source>
</evidence>
<keyword evidence="4" id="KW-0788">Thiol protease</keyword>
<gene>
    <name evidence="8" type="ORF">GIY23_00885</name>
</gene>
<dbReference type="PANTHER" id="PTHR47359:SF3">
    <property type="entry name" value="NLP_P60 DOMAIN-CONTAINING PROTEIN-RELATED"/>
    <property type="match status" value="1"/>
</dbReference>
<dbReference type="Gene3D" id="3.90.1720.10">
    <property type="entry name" value="endopeptidase domain like (from Nostoc punctiforme)"/>
    <property type="match status" value="1"/>
</dbReference>
<feature type="signal peptide" evidence="6">
    <location>
        <begin position="1"/>
        <end position="33"/>
    </location>
</feature>
<accession>A0A5Q3Q9P1</accession>
<organism evidence="8 9">
    <name type="scientific">Allosaccharopolyspora coralli</name>
    <dbReference type="NCBI Taxonomy" id="2665642"/>
    <lineage>
        <taxon>Bacteria</taxon>
        <taxon>Bacillati</taxon>
        <taxon>Actinomycetota</taxon>
        <taxon>Actinomycetes</taxon>
        <taxon>Pseudonocardiales</taxon>
        <taxon>Pseudonocardiaceae</taxon>
        <taxon>Allosaccharopolyspora</taxon>
    </lineage>
</organism>
<keyword evidence="9" id="KW-1185">Reference proteome</keyword>
<evidence type="ECO:0000256" key="3">
    <source>
        <dbReference type="ARBA" id="ARBA00022801"/>
    </source>
</evidence>
<dbReference type="Pfam" id="PF00877">
    <property type="entry name" value="NLPC_P60"/>
    <property type="match status" value="1"/>
</dbReference>
<feature type="domain" description="NlpC/P60" evidence="7">
    <location>
        <begin position="229"/>
        <end position="345"/>
    </location>
</feature>
<protein>
    <submittedName>
        <fullName evidence="8">Glycoside hydrolase</fullName>
    </submittedName>
</protein>
<dbReference type="GO" id="GO:0008234">
    <property type="term" value="F:cysteine-type peptidase activity"/>
    <property type="evidence" value="ECO:0007669"/>
    <property type="project" value="UniProtKB-KW"/>
</dbReference>
<evidence type="ECO:0000256" key="2">
    <source>
        <dbReference type="ARBA" id="ARBA00022670"/>
    </source>
</evidence>
<dbReference type="PANTHER" id="PTHR47359">
    <property type="entry name" value="PEPTIDOGLYCAN DL-ENDOPEPTIDASE CWLO"/>
    <property type="match status" value="1"/>
</dbReference>
<dbReference type="EMBL" id="CP045929">
    <property type="protein sequence ID" value="QGK68309.1"/>
    <property type="molecule type" value="Genomic_DNA"/>
</dbReference>
<evidence type="ECO:0000256" key="1">
    <source>
        <dbReference type="ARBA" id="ARBA00007074"/>
    </source>
</evidence>
<dbReference type="InterPro" id="IPR000064">
    <property type="entry name" value="NLP_P60_dom"/>
</dbReference>
<dbReference type="Proteomes" id="UP000371041">
    <property type="component" value="Chromosome"/>
</dbReference>
<dbReference type="InterPro" id="IPR038765">
    <property type="entry name" value="Papain-like_cys_pep_sf"/>
</dbReference>
<evidence type="ECO:0000256" key="4">
    <source>
        <dbReference type="ARBA" id="ARBA00022807"/>
    </source>
</evidence>
<keyword evidence="6" id="KW-0732">Signal</keyword>
<reference evidence="9" key="1">
    <citation type="submission" date="2019-11" db="EMBL/GenBank/DDBJ databases">
        <title>The complete genome sequence of Saccharopolyspora sp. E2A.</title>
        <authorList>
            <person name="Zhang G."/>
        </authorList>
    </citation>
    <scope>NUCLEOTIDE SEQUENCE [LARGE SCALE GENOMIC DNA]</scope>
    <source>
        <strain evidence="9">E2A</strain>
    </source>
</reference>
<dbReference type="SUPFAM" id="SSF54001">
    <property type="entry name" value="Cysteine proteinases"/>
    <property type="match status" value="1"/>
</dbReference>
<evidence type="ECO:0000313" key="8">
    <source>
        <dbReference type="EMBL" id="QGK68309.1"/>
    </source>
</evidence>
<evidence type="ECO:0000313" key="9">
    <source>
        <dbReference type="Proteomes" id="UP000371041"/>
    </source>
</evidence>
<proteinExistence type="inferred from homology"/>